<dbReference type="InterPro" id="IPR012796">
    <property type="entry name" value="Lysidine-tRNA-synth_C"/>
</dbReference>
<comment type="function">
    <text evidence="8">Ligates lysine onto the cytidine present at position 34 of the AUA codon-specific tRNA(Ile) that contains the anticodon CAU, in an ATP-dependent manner. Cytidine is converted to lysidine, thus changing the amino acid specificity of the tRNA from methionine to isoleucine.</text>
</comment>
<dbReference type="Pfam" id="PF01171">
    <property type="entry name" value="ATP_bind_3"/>
    <property type="match status" value="1"/>
</dbReference>
<comment type="catalytic activity">
    <reaction evidence="7 8">
        <text>cytidine(34) in tRNA(Ile2) + L-lysine + ATP = lysidine(34) in tRNA(Ile2) + AMP + diphosphate + H(+)</text>
        <dbReference type="Rhea" id="RHEA:43744"/>
        <dbReference type="Rhea" id="RHEA-COMP:10625"/>
        <dbReference type="Rhea" id="RHEA-COMP:10670"/>
        <dbReference type="ChEBI" id="CHEBI:15378"/>
        <dbReference type="ChEBI" id="CHEBI:30616"/>
        <dbReference type="ChEBI" id="CHEBI:32551"/>
        <dbReference type="ChEBI" id="CHEBI:33019"/>
        <dbReference type="ChEBI" id="CHEBI:82748"/>
        <dbReference type="ChEBI" id="CHEBI:83665"/>
        <dbReference type="ChEBI" id="CHEBI:456215"/>
        <dbReference type="EC" id="6.3.4.19"/>
    </reaction>
</comment>
<comment type="caution">
    <text evidence="10">The sequence shown here is derived from an EMBL/GenBank/DDBJ whole genome shotgun (WGS) entry which is preliminary data.</text>
</comment>
<proteinExistence type="inferred from homology"/>
<keyword evidence="6 8" id="KW-0067">ATP-binding</keyword>
<dbReference type="GO" id="GO:0005737">
    <property type="term" value="C:cytoplasm"/>
    <property type="evidence" value="ECO:0007669"/>
    <property type="project" value="UniProtKB-SubCell"/>
</dbReference>
<dbReference type="SUPFAM" id="SSF56037">
    <property type="entry name" value="PheT/TilS domain"/>
    <property type="match status" value="1"/>
</dbReference>
<organism evidence="10 11">
    <name type="scientific">Vagococcus acidifermentans</name>
    <dbReference type="NCBI Taxonomy" id="564710"/>
    <lineage>
        <taxon>Bacteria</taxon>
        <taxon>Bacillati</taxon>
        <taxon>Bacillota</taxon>
        <taxon>Bacilli</taxon>
        <taxon>Lactobacillales</taxon>
        <taxon>Enterococcaceae</taxon>
        <taxon>Vagococcus</taxon>
    </lineage>
</organism>
<sequence>MSELTRDFAKTAEERTLWQPEDKLLLAVSGGVDSMALLDAFLRLPDALRPEFAVAHVNHGLRQAAVEEERYLKTYCRERGLSFFSAFWEEGRTIVSNVEHEARQFRYAFFAEVMAEKGYRVLATAHHGDDQIETVLMRLAKGSELQSLTGIRQLRPFDGGVIIRPFLHLPKQVIVDYAKSRRLVYFEDETNQGDAFLRNRLRRQVVPVLKDENPQLYQHITYFAAQLDAVLATAQRALFPLYQSSVQRLEDGWAIALPAIVSADVQTQRVLLDMFWTACFEEEQLVVSLKQRQQVVELLNQDSAKPQWTLSFKDDWQLVRTYDKLLLKKTAAGHEADADIQLIPEQGVFLSDTSWLMLTAEALPAVPENVRHWQRDEMPVDERFSLPLTVRHRRPGDRLILDEKGRRKKVSRYFIDEKVPTAKRDSSRLIADAAQNVLWILPNKKSYLSIHKEPDKIHYRLIYLRKDS</sequence>
<evidence type="ECO:0000256" key="6">
    <source>
        <dbReference type="ARBA" id="ARBA00022840"/>
    </source>
</evidence>
<dbReference type="EC" id="6.3.4.19" evidence="8"/>
<evidence type="ECO:0000256" key="2">
    <source>
        <dbReference type="ARBA" id="ARBA00022490"/>
    </source>
</evidence>
<dbReference type="GO" id="GO:0005524">
    <property type="term" value="F:ATP binding"/>
    <property type="evidence" value="ECO:0007669"/>
    <property type="project" value="UniProtKB-UniRule"/>
</dbReference>
<evidence type="ECO:0000313" key="11">
    <source>
        <dbReference type="Proteomes" id="UP000286773"/>
    </source>
</evidence>
<gene>
    <name evidence="8" type="primary">tilS</name>
    <name evidence="10" type="ORF">CBF27_07060</name>
</gene>
<accession>A0A430AUI4</accession>
<dbReference type="Gene3D" id="3.40.50.620">
    <property type="entry name" value="HUPs"/>
    <property type="match status" value="1"/>
</dbReference>
<evidence type="ECO:0000256" key="8">
    <source>
        <dbReference type="HAMAP-Rule" id="MF_01161"/>
    </source>
</evidence>
<evidence type="ECO:0000313" key="10">
    <source>
        <dbReference type="EMBL" id="RSU11714.1"/>
    </source>
</evidence>
<dbReference type="HAMAP" id="MF_01161">
    <property type="entry name" value="tRNA_Ile_lys_synt"/>
    <property type="match status" value="1"/>
</dbReference>
<dbReference type="GO" id="GO:0032267">
    <property type="term" value="F:tRNA(Ile)-lysidine synthase activity"/>
    <property type="evidence" value="ECO:0007669"/>
    <property type="project" value="UniProtKB-EC"/>
</dbReference>
<keyword evidence="11" id="KW-1185">Reference proteome</keyword>
<evidence type="ECO:0000256" key="7">
    <source>
        <dbReference type="ARBA" id="ARBA00048539"/>
    </source>
</evidence>
<evidence type="ECO:0000259" key="9">
    <source>
        <dbReference type="SMART" id="SM00977"/>
    </source>
</evidence>
<dbReference type="NCBIfam" id="TIGR02432">
    <property type="entry name" value="lysidine_TilS_N"/>
    <property type="match status" value="1"/>
</dbReference>
<name>A0A430AUI4_9ENTE</name>
<dbReference type="InterPro" id="IPR012094">
    <property type="entry name" value="tRNA_Ile_lys_synt"/>
</dbReference>
<protein>
    <recommendedName>
        <fullName evidence="8">tRNA(Ile)-lysidine synthase</fullName>
        <ecNumber evidence="8">6.3.4.19</ecNumber>
    </recommendedName>
    <alternativeName>
        <fullName evidence="8">tRNA(Ile)-2-lysyl-cytidine synthase</fullName>
    </alternativeName>
    <alternativeName>
        <fullName evidence="8">tRNA(Ile)-lysidine synthetase</fullName>
    </alternativeName>
</protein>
<reference evidence="10 11" key="1">
    <citation type="submission" date="2017-05" db="EMBL/GenBank/DDBJ databases">
        <title>Vagococcus spp. assemblies.</title>
        <authorList>
            <person name="Gulvik C.A."/>
        </authorList>
    </citation>
    <scope>NUCLEOTIDE SEQUENCE [LARGE SCALE GENOMIC DNA]</scope>
    <source>
        <strain evidence="10 11">LMG 24798</strain>
    </source>
</reference>
<dbReference type="PANTHER" id="PTHR43033:SF1">
    <property type="entry name" value="TRNA(ILE)-LYSIDINE SYNTHASE-RELATED"/>
    <property type="match status" value="1"/>
</dbReference>
<dbReference type="GO" id="GO:0006400">
    <property type="term" value="P:tRNA modification"/>
    <property type="evidence" value="ECO:0007669"/>
    <property type="project" value="UniProtKB-UniRule"/>
</dbReference>
<dbReference type="EMBL" id="NGKC01000007">
    <property type="protein sequence ID" value="RSU11714.1"/>
    <property type="molecule type" value="Genomic_DNA"/>
</dbReference>
<keyword evidence="3 8" id="KW-0436">Ligase</keyword>
<dbReference type="Pfam" id="PF11734">
    <property type="entry name" value="TilS_C"/>
    <property type="match status" value="1"/>
</dbReference>
<dbReference type="CDD" id="cd01992">
    <property type="entry name" value="TilS_N"/>
    <property type="match status" value="1"/>
</dbReference>
<evidence type="ECO:0000256" key="3">
    <source>
        <dbReference type="ARBA" id="ARBA00022598"/>
    </source>
</evidence>
<keyword evidence="5 8" id="KW-0547">Nucleotide-binding</keyword>
<keyword evidence="4 8" id="KW-0819">tRNA processing</keyword>
<dbReference type="InterPro" id="IPR012795">
    <property type="entry name" value="tRNA_Ile_lys_synt_N"/>
</dbReference>
<evidence type="ECO:0000256" key="1">
    <source>
        <dbReference type="ARBA" id="ARBA00004496"/>
    </source>
</evidence>
<feature type="domain" description="Lysidine-tRNA(Ile) synthetase C-terminal" evidence="9">
    <location>
        <begin position="388"/>
        <end position="459"/>
    </location>
</feature>
<dbReference type="PANTHER" id="PTHR43033">
    <property type="entry name" value="TRNA(ILE)-LYSIDINE SYNTHASE-RELATED"/>
    <property type="match status" value="1"/>
</dbReference>
<comment type="similarity">
    <text evidence="8">Belongs to the tRNA(Ile)-lysidine synthase family.</text>
</comment>
<dbReference type="AlphaFoldDB" id="A0A430AUI4"/>
<dbReference type="SUPFAM" id="SSF52402">
    <property type="entry name" value="Adenine nucleotide alpha hydrolases-like"/>
    <property type="match status" value="1"/>
</dbReference>
<dbReference type="RefSeq" id="WP_126813627.1">
    <property type="nucleotide sequence ID" value="NZ_NGKC01000007.1"/>
</dbReference>
<comment type="subcellular location">
    <subcellularLocation>
        <location evidence="1 8">Cytoplasm</location>
    </subcellularLocation>
</comment>
<dbReference type="InterPro" id="IPR011063">
    <property type="entry name" value="TilS/TtcA_N"/>
</dbReference>
<dbReference type="OrthoDB" id="9807403at2"/>
<keyword evidence="2 8" id="KW-0963">Cytoplasm</keyword>
<comment type="domain">
    <text evidence="8">The N-terminal region contains the highly conserved SGGXDS motif, predicted to be a P-loop motif involved in ATP binding.</text>
</comment>
<evidence type="ECO:0000256" key="5">
    <source>
        <dbReference type="ARBA" id="ARBA00022741"/>
    </source>
</evidence>
<dbReference type="SMART" id="SM00977">
    <property type="entry name" value="TilS_C"/>
    <property type="match status" value="1"/>
</dbReference>
<dbReference type="Proteomes" id="UP000286773">
    <property type="component" value="Unassembled WGS sequence"/>
</dbReference>
<dbReference type="InterPro" id="IPR014729">
    <property type="entry name" value="Rossmann-like_a/b/a_fold"/>
</dbReference>
<evidence type="ECO:0000256" key="4">
    <source>
        <dbReference type="ARBA" id="ARBA00022694"/>
    </source>
</evidence>
<feature type="binding site" evidence="8">
    <location>
        <begin position="29"/>
        <end position="34"/>
    </location>
    <ligand>
        <name>ATP</name>
        <dbReference type="ChEBI" id="CHEBI:30616"/>
    </ligand>
</feature>
<dbReference type="NCBIfam" id="TIGR02433">
    <property type="entry name" value="lysidine_TilS_C"/>
    <property type="match status" value="1"/>
</dbReference>